<feature type="transmembrane region" description="Helical" evidence="1">
    <location>
        <begin position="81"/>
        <end position="101"/>
    </location>
</feature>
<proteinExistence type="predicted"/>
<keyword evidence="1" id="KW-0472">Membrane</keyword>
<organism evidence="2 3">
    <name type="scientific">Albidovulum denitrificans</name>
    <dbReference type="NCBI Taxonomy" id="404881"/>
    <lineage>
        <taxon>Bacteria</taxon>
        <taxon>Pseudomonadati</taxon>
        <taxon>Pseudomonadota</taxon>
        <taxon>Alphaproteobacteria</taxon>
        <taxon>Rhodobacterales</taxon>
        <taxon>Paracoccaceae</taxon>
        <taxon>Albidovulum</taxon>
    </lineage>
</organism>
<reference evidence="2 3" key="1">
    <citation type="submission" date="2018-02" db="EMBL/GenBank/DDBJ databases">
        <title>Genomic Encyclopedia of Archaeal and Bacterial Type Strains, Phase II (KMG-II): from individual species to whole genera.</title>
        <authorList>
            <person name="Goeker M."/>
        </authorList>
    </citation>
    <scope>NUCLEOTIDE SEQUENCE [LARGE SCALE GENOMIC DNA]</scope>
    <source>
        <strain evidence="2 3">DSM 18921</strain>
    </source>
</reference>
<evidence type="ECO:0008006" key="4">
    <source>
        <dbReference type="Google" id="ProtNLM"/>
    </source>
</evidence>
<gene>
    <name evidence="2" type="ORF">LX70_00401</name>
</gene>
<protein>
    <recommendedName>
        <fullName evidence="4">Sulphur transport domain-containing protein</fullName>
    </recommendedName>
</protein>
<name>A0A2S8SCV9_9RHOB</name>
<dbReference type="EMBL" id="PVEP01000001">
    <property type="protein sequence ID" value="PQV58589.1"/>
    <property type="molecule type" value="Genomic_DNA"/>
</dbReference>
<dbReference type="OrthoDB" id="9790409at2"/>
<feature type="transmembrane region" description="Helical" evidence="1">
    <location>
        <begin position="107"/>
        <end position="130"/>
    </location>
</feature>
<dbReference type="AlphaFoldDB" id="A0A2S8SCV9"/>
<dbReference type="Proteomes" id="UP000238338">
    <property type="component" value="Unassembled WGS sequence"/>
</dbReference>
<evidence type="ECO:0000256" key="1">
    <source>
        <dbReference type="SAM" id="Phobius"/>
    </source>
</evidence>
<comment type="caution">
    <text evidence="2">The sequence shown here is derived from an EMBL/GenBank/DDBJ whole genome shotgun (WGS) entry which is preliminary data.</text>
</comment>
<evidence type="ECO:0000313" key="2">
    <source>
        <dbReference type="EMBL" id="PQV58589.1"/>
    </source>
</evidence>
<feature type="transmembrane region" description="Helical" evidence="1">
    <location>
        <begin position="42"/>
        <end position="61"/>
    </location>
</feature>
<evidence type="ECO:0000313" key="3">
    <source>
        <dbReference type="Proteomes" id="UP000238338"/>
    </source>
</evidence>
<keyword evidence="1" id="KW-1133">Transmembrane helix</keyword>
<dbReference type="Pfam" id="PF20398">
    <property type="entry name" value="DUF6691"/>
    <property type="match status" value="1"/>
</dbReference>
<keyword evidence="1" id="KW-0812">Transmembrane</keyword>
<dbReference type="RefSeq" id="WP_105512853.1">
    <property type="nucleotide sequence ID" value="NZ_PVEP01000001.1"/>
</dbReference>
<sequence>MARLVFAALSGGLFGFGLLLSGMTDTRRVIGWLDLFGGWDPTLAFVMGGAMIPVAMAWAVARRRRVAFLGSPLPARPEQRITPSLAAGSALFGIGWGLAGFCPGPAMASISFGGVAGLVFLLAMVAGMFITGPMRARLAPLSS</sequence>
<keyword evidence="3" id="KW-1185">Reference proteome</keyword>
<dbReference type="InterPro" id="IPR046513">
    <property type="entry name" value="DUF6691"/>
</dbReference>
<accession>A0A2S8SCV9</accession>